<evidence type="ECO:0008006" key="5">
    <source>
        <dbReference type="Google" id="ProtNLM"/>
    </source>
</evidence>
<evidence type="ECO:0000256" key="1">
    <source>
        <dbReference type="SAM" id="MobiDB-lite"/>
    </source>
</evidence>
<keyword evidence="4" id="KW-1185">Reference proteome</keyword>
<dbReference type="RefSeq" id="WP_209886305.1">
    <property type="nucleotide sequence ID" value="NZ_JAGIOC010000001.1"/>
</dbReference>
<feature type="signal peptide" evidence="2">
    <location>
        <begin position="1"/>
        <end position="27"/>
    </location>
</feature>
<dbReference type="EMBL" id="JAGIOC010000001">
    <property type="protein sequence ID" value="MBP2407307.1"/>
    <property type="molecule type" value="Genomic_DNA"/>
</dbReference>
<accession>A0ABS4YFY6</accession>
<feature type="compositionally biased region" description="Low complexity" evidence="1">
    <location>
        <begin position="26"/>
        <end position="49"/>
    </location>
</feature>
<evidence type="ECO:0000313" key="4">
    <source>
        <dbReference type="Proteomes" id="UP000698222"/>
    </source>
</evidence>
<sequence length="185" mass="20190">MIRHRALTTIAMATLLAAPLAACTSNAGEEGPTTTTTQEAPPTTDPADATPRERIEASFDAANAAAADGWEDTSYIDEFYVPELAEKQRAVDAKNADTGAIITGETQFSHWTVVEETDTTAVVEFCQDSSQLKATKDGEPFEIENQNGETVGRFTLVRESDDQPWMIQEQAYYEEGTKCSEHFGD</sequence>
<gene>
    <name evidence="3" type="ORF">JOF44_000210</name>
</gene>
<evidence type="ECO:0000313" key="3">
    <source>
        <dbReference type="EMBL" id="MBP2407307.1"/>
    </source>
</evidence>
<evidence type="ECO:0000256" key="2">
    <source>
        <dbReference type="SAM" id="SignalP"/>
    </source>
</evidence>
<dbReference type="Proteomes" id="UP000698222">
    <property type="component" value="Unassembled WGS sequence"/>
</dbReference>
<organism evidence="3 4">
    <name type="scientific">Brachybacterium fresconis</name>
    <dbReference type="NCBI Taxonomy" id="173363"/>
    <lineage>
        <taxon>Bacteria</taxon>
        <taxon>Bacillati</taxon>
        <taxon>Actinomycetota</taxon>
        <taxon>Actinomycetes</taxon>
        <taxon>Micrococcales</taxon>
        <taxon>Dermabacteraceae</taxon>
        <taxon>Brachybacterium</taxon>
    </lineage>
</organism>
<comment type="caution">
    <text evidence="3">The sequence shown here is derived from an EMBL/GenBank/DDBJ whole genome shotgun (WGS) entry which is preliminary data.</text>
</comment>
<name>A0ABS4YFY6_9MICO</name>
<protein>
    <recommendedName>
        <fullName evidence="5">DUF4440 domain-containing protein</fullName>
    </recommendedName>
</protein>
<keyword evidence="2" id="KW-0732">Signal</keyword>
<feature type="chain" id="PRO_5047212236" description="DUF4440 domain-containing protein" evidence="2">
    <location>
        <begin position="28"/>
        <end position="185"/>
    </location>
</feature>
<feature type="region of interest" description="Disordered" evidence="1">
    <location>
        <begin position="26"/>
        <end position="50"/>
    </location>
</feature>
<reference evidence="3 4" key="1">
    <citation type="submission" date="2021-03" db="EMBL/GenBank/DDBJ databases">
        <title>Sequencing the genomes of 1000 actinobacteria strains.</title>
        <authorList>
            <person name="Klenk H.-P."/>
        </authorList>
    </citation>
    <scope>NUCLEOTIDE SEQUENCE [LARGE SCALE GENOMIC DNA]</scope>
    <source>
        <strain evidence="3 4">DSM 14564</strain>
    </source>
</reference>
<proteinExistence type="predicted"/>